<keyword evidence="2" id="KW-1185">Reference proteome</keyword>
<dbReference type="Proteomes" id="UP000520767">
    <property type="component" value="Unassembled WGS sequence"/>
</dbReference>
<dbReference type="AlphaFoldDB" id="A0A7W7QDK3"/>
<name>A0A7W7QDK3_9PSEU</name>
<gene>
    <name evidence="1" type="ORF">FHR82_007942</name>
</gene>
<dbReference type="EMBL" id="JACHJQ010000010">
    <property type="protein sequence ID" value="MBB4911672.1"/>
    <property type="molecule type" value="Genomic_DNA"/>
</dbReference>
<evidence type="ECO:0000313" key="1">
    <source>
        <dbReference type="EMBL" id="MBB4911672.1"/>
    </source>
</evidence>
<sequence length="238" mass="25021">MTNATGETSTVVHRALDGRRYELSGSLDLGLPSTSSARVAVRGRTHELVAGVSGLAEEVATALGVSGFDEELAFADGTLLLGRTSRVEPGSRITENILLAVWRGRRHCLISHFYDSSATAAVEALSTLGVAEHDDGVAVRPGAGSALLGPAAVVKEVPSLGILEMTVASSPQATRLPGWKGRATRSGELFSDRMSNGDPYFVLAGADTWTTVLPLADTDVARVPEQVDRLAMRLLGDR</sequence>
<protein>
    <submittedName>
        <fullName evidence="1">Uncharacterized protein</fullName>
    </submittedName>
</protein>
<reference evidence="1 2" key="1">
    <citation type="submission" date="2020-08" db="EMBL/GenBank/DDBJ databases">
        <title>Genomic Encyclopedia of Type Strains, Phase III (KMG-III): the genomes of soil and plant-associated and newly described type strains.</title>
        <authorList>
            <person name="Whitman W."/>
        </authorList>
    </citation>
    <scope>NUCLEOTIDE SEQUENCE [LARGE SCALE GENOMIC DNA]</scope>
    <source>
        <strain evidence="1 2">CECT 8960</strain>
    </source>
</reference>
<proteinExistence type="predicted"/>
<organism evidence="1 2">
    <name type="scientific">Actinophytocola algeriensis</name>
    <dbReference type="NCBI Taxonomy" id="1768010"/>
    <lineage>
        <taxon>Bacteria</taxon>
        <taxon>Bacillati</taxon>
        <taxon>Actinomycetota</taxon>
        <taxon>Actinomycetes</taxon>
        <taxon>Pseudonocardiales</taxon>
        <taxon>Pseudonocardiaceae</taxon>
    </lineage>
</organism>
<dbReference type="RefSeq" id="WP_184815674.1">
    <property type="nucleotide sequence ID" value="NZ_JACHJQ010000010.1"/>
</dbReference>
<evidence type="ECO:0000313" key="2">
    <source>
        <dbReference type="Proteomes" id="UP000520767"/>
    </source>
</evidence>
<comment type="caution">
    <text evidence="1">The sequence shown here is derived from an EMBL/GenBank/DDBJ whole genome shotgun (WGS) entry which is preliminary data.</text>
</comment>
<accession>A0A7W7QDK3</accession>